<keyword evidence="2" id="KW-1185">Reference proteome</keyword>
<dbReference type="EMBL" id="JAWDGP010004234">
    <property type="protein sequence ID" value="KAK3766430.1"/>
    <property type="molecule type" value="Genomic_DNA"/>
</dbReference>
<dbReference type="Proteomes" id="UP001283361">
    <property type="component" value="Unassembled WGS sequence"/>
</dbReference>
<proteinExistence type="predicted"/>
<reference evidence="1" key="1">
    <citation type="journal article" date="2023" name="G3 (Bethesda)">
        <title>A reference genome for the long-term kleptoplast-retaining sea slug Elysia crispata morphotype clarki.</title>
        <authorList>
            <person name="Eastman K.E."/>
            <person name="Pendleton A.L."/>
            <person name="Shaikh M.A."/>
            <person name="Suttiyut T."/>
            <person name="Ogas R."/>
            <person name="Tomko P."/>
            <person name="Gavelis G."/>
            <person name="Widhalm J.R."/>
            <person name="Wisecaver J.H."/>
        </authorList>
    </citation>
    <scope>NUCLEOTIDE SEQUENCE</scope>
    <source>
        <strain evidence="1">ECLA1</strain>
    </source>
</reference>
<gene>
    <name evidence="1" type="ORF">RRG08_056104</name>
</gene>
<accession>A0AAE0ZBX2</accession>
<dbReference type="AlphaFoldDB" id="A0AAE0ZBX2"/>
<organism evidence="1 2">
    <name type="scientific">Elysia crispata</name>
    <name type="common">lettuce slug</name>
    <dbReference type="NCBI Taxonomy" id="231223"/>
    <lineage>
        <taxon>Eukaryota</taxon>
        <taxon>Metazoa</taxon>
        <taxon>Spiralia</taxon>
        <taxon>Lophotrochozoa</taxon>
        <taxon>Mollusca</taxon>
        <taxon>Gastropoda</taxon>
        <taxon>Heterobranchia</taxon>
        <taxon>Euthyneura</taxon>
        <taxon>Panpulmonata</taxon>
        <taxon>Sacoglossa</taxon>
        <taxon>Placobranchoidea</taxon>
        <taxon>Plakobranchidae</taxon>
        <taxon>Elysia</taxon>
    </lineage>
</organism>
<comment type="caution">
    <text evidence="1">The sequence shown here is derived from an EMBL/GenBank/DDBJ whole genome shotgun (WGS) entry which is preliminary data.</text>
</comment>
<protein>
    <submittedName>
        <fullName evidence="1">Uncharacterized protein</fullName>
    </submittedName>
</protein>
<name>A0AAE0ZBX2_9GAST</name>
<evidence type="ECO:0000313" key="2">
    <source>
        <dbReference type="Proteomes" id="UP001283361"/>
    </source>
</evidence>
<sequence>MLMSSTGAQEVGPVSRKCLEEVSPGIRCTSSAAAAAAVVSTSASSWSTKRARVRILDEVDTPKSRRYTKDKSPSNLRL</sequence>
<evidence type="ECO:0000313" key="1">
    <source>
        <dbReference type="EMBL" id="KAK3766430.1"/>
    </source>
</evidence>